<keyword evidence="1" id="KW-0175">Coiled coil</keyword>
<accession>A0ABU8UZM7</accession>
<evidence type="ECO:0000256" key="1">
    <source>
        <dbReference type="SAM" id="Coils"/>
    </source>
</evidence>
<feature type="coiled-coil region" evidence="1">
    <location>
        <begin position="83"/>
        <end position="117"/>
    </location>
</feature>
<evidence type="ECO:0000313" key="3">
    <source>
        <dbReference type="Proteomes" id="UP001224516"/>
    </source>
</evidence>
<gene>
    <name evidence="2" type="ORF">QCL97_006440</name>
</gene>
<keyword evidence="3" id="KW-1185">Reference proteome</keyword>
<protein>
    <submittedName>
        <fullName evidence="2">Uncharacterized protein</fullName>
    </submittedName>
</protein>
<evidence type="ECO:0000313" key="2">
    <source>
        <dbReference type="EMBL" id="MEJ8674358.1"/>
    </source>
</evidence>
<sequence length="133" mass="14999">MAGDFHAESCPLCGLKGTLNIRSSRYVTKRFKVCQLICKNCDHITVGEHAFGEPLWPSRQSSEEEIRQEFTPHVVKKNLPVIKAFFREDIENANAKVKELTAQLKAAKQEVKYLETTYDLLLDIGFGKADKAG</sequence>
<comment type="caution">
    <text evidence="2">The sequence shown here is derived from an EMBL/GenBank/DDBJ whole genome shotgun (WGS) entry which is preliminary data.</text>
</comment>
<reference evidence="2 3" key="1">
    <citation type="submission" date="2023-12" db="EMBL/GenBank/DDBJ databases">
        <title>Evaluation and characterization of a potential secondary metabolite violacein from indigenous Chromobacterium amazonense SAM215.</title>
        <authorList>
            <person name="Tarafdar M.R."/>
            <person name="Abedin S.M."/>
            <person name="Atiqua A."/>
            <person name="Saha A."/>
            <person name="Khan S.N."/>
        </authorList>
    </citation>
    <scope>NUCLEOTIDE SEQUENCE [LARGE SCALE GENOMIC DNA]</scope>
    <source>
        <strain evidence="2 3">SAM215</strain>
    </source>
</reference>
<proteinExistence type="predicted"/>
<dbReference type="RefSeq" id="WP_307910236.1">
    <property type="nucleotide sequence ID" value="NZ_JAVFJF020000009.1"/>
</dbReference>
<name>A0ABU8UZM7_9NEIS</name>
<organism evidence="2 3">
    <name type="scientific">Chromobacterium amazonense</name>
    <dbReference type="NCBI Taxonomy" id="1382803"/>
    <lineage>
        <taxon>Bacteria</taxon>
        <taxon>Pseudomonadati</taxon>
        <taxon>Pseudomonadota</taxon>
        <taxon>Betaproteobacteria</taxon>
        <taxon>Neisseriales</taxon>
        <taxon>Chromobacteriaceae</taxon>
        <taxon>Chromobacterium</taxon>
    </lineage>
</organism>
<dbReference type="EMBL" id="JAVFJF020000009">
    <property type="protein sequence ID" value="MEJ8674358.1"/>
    <property type="molecule type" value="Genomic_DNA"/>
</dbReference>
<dbReference type="Proteomes" id="UP001224516">
    <property type="component" value="Unassembled WGS sequence"/>
</dbReference>